<feature type="active site" description="Proton acceptor" evidence="2">
    <location>
        <position position="129"/>
    </location>
</feature>
<dbReference type="SUPFAM" id="SSF55144">
    <property type="entry name" value="LigT-like"/>
    <property type="match status" value="1"/>
</dbReference>
<comment type="catalytic activity">
    <reaction evidence="2">
        <text>a 3'-end 2',3'-cyclophospho-ribonucleotide-RNA + H2O = a 3'-end 2'-phospho-ribonucleotide-RNA + H(+)</text>
        <dbReference type="Rhea" id="RHEA:11828"/>
        <dbReference type="Rhea" id="RHEA-COMP:10464"/>
        <dbReference type="Rhea" id="RHEA-COMP:17353"/>
        <dbReference type="ChEBI" id="CHEBI:15377"/>
        <dbReference type="ChEBI" id="CHEBI:15378"/>
        <dbReference type="ChEBI" id="CHEBI:83064"/>
        <dbReference type="ChEBI" id="CHEBI:173113"/>
        <dbReference type="EC" id="3.1.4.58"/>
    </reaction>
</comment>
<keyword evidence="4" id="KW-1185">Reference proteome</keyword>
<dbReference type="NCBIfam" id="TIGR02258">
    <property type="entry name" value="2_5_ligase"/>
    <property type="match status" value="1"/>
</dbReference>
<reference evidence="3 4" key="1">
    <citation type="journal article" date="1979" name="Int. J. Syst. Evol. Microbiol.">
        <title>Bacillus globisporus subsp. marinus subsp. nov.</title>
        <authorList>
            <person name="Liu H."/>
        </authorList>
    </citation>
    <scope>NUCLEOTIDE SEQUENCE [LARGE SCALE GENOMIC DNA]</scope>
    <source>
        <strain evidence="3 4">DSM 1297</strain>
    </source>
</reference>
<feature type="active site" description="Proton donor" evidence="2">
    <location>
        <position position="43"/>
    </location>
</feature>
<sequence>MGTSHYFIALELPSFVKERIQLQKEELCELRSFKQWTHTEDYHLTLAFLGSLEVIDLQSYQQRLADVVTTSPSFTVRIDQVNYFGHRDAPRIFWVGPERSKPLLHLYDLIQNIVTNVCGSVENRPFRPHITLAKKWQGKERFQLPNMIDPIEFTANTVSLFRIHPKNMPKYEVVAQYKLATL</sequence>
<comment type="caution">
    <text evidence="3">The sequence shown here is derived from an EMBL/GenBank/DDBJ whole genome shotgun (WGS) entry which is preliminary data.</text>
</comment>
<dbReference type="EMBL" id="JBFMIA010000001">
    <property type="protein sequence ID" value="MEW9500730.1"/>
    <property type="molecule type" value="Genomic_DNA"/>
</dbReference>
<name>A0ABV3Q057_9BACL</name>
<dbReference type="HAMAP" id="MF_01940">
    <property type="entry name" value="RNA_CPDase"/>
    <property type="match status" value="1"/>
</dbReference>
<dbReference type="Proteomes" id="UP001556040">
    <property type="component" value="Unassembled WGS sequence"/>
</dbReference>
<dbReference type="PANTHER" id="PTHR35561:SF1">
    <property type="entry name" value="RNA 2',3'-CYCLIC PHOSPHODIESTERASE"/>
    <property type="match status" value="1"/>
</dbReference>
<feature type="short sequence motif" description="HXTX 2" evidence="2">
    <location>
        <begin position="129"/>
        <end position="132"/>
    </location>
</feature>
<comment type="similarity">
    <text evidence="2">Belongs to the 2H phosphoesterase superfamily. ThpR family.</text>
</comment>
<dbReference type="EC" id="3.1.4.58" evidence="2"/>
<gene>
    <name evidence="3" type="primary">thpR</name>
    <name evidence="3" type="ORF">AB1471_02820</name>
</gene>
<dbReference type="PANTHER" id="PTHR35561">
    <property type="entry name" value="RNA 2',3'-CYCLIC PHOSPHODIESTERASE"/>
    <property type="match status" value="1"/>
</dbReference>
<dbReference type="RefSeq" id="WP_367778055.1">
    <property type="nucleotide sequence ID" value="NZ_JBFMIA010000001.1"/>
</dbReference>
<dbReference type="Gene3D" id="3.90.1140.10">
    <property type="entry name" value="Cyclic phosphodiesterase"/>
    <property type="match status" value="1"/>
</dbReference>
<protein>
    <recommendedName>
        <fullName evidence="2">RNA 2',3'-cyclic phosphodiesterase</fullName>
        <shortName evidence="2">RNA 2',3'-CPDase</shortName>
        <ecNumber evidence="2">3.1.4.58</ecNumber>
    </recommendedName>
</protein>
<keyword evidence="1 2" id="KW-0378">Hydrolase</keyword>
<dbReference type="InterPro" id="IPR009097">
    <property type="entry name" value="Cyclic_Pdiesterase"/>
</dbReference>
<dbReference type="InterPro" id="IPR004175">
    <property type="entry name" value="RNA_CPDase"/>
</dbReference>
<evidence type="ECO:0000313" key="4">
    <source>
        <dbReference type="Proteomes" id="UP001556040"/>
    </source>
</evidence>
<feature type="short sequence motif" description="HXTX 1" evidence="2">
    <location>
        <begin position="43"/>
        <end position="46"/>
    </location>
</feature>
<comment type="function">
    <text evidence="2">Hydrolyzes RNA 2',3'-cyclic phosphodiester to an RNA 2'-phosphomonoester.</text>
</comment>
<organism evidence="3 4">
    <name type="scientific">Jeotgalibacillus marinus</name>
    <dbReference type="NCBI Taxonomy" id="86667"/>
    <lineage>
        <taxon>Bacteria</taxon>
        <taxon>Bacillati</taxon>
        <taxon>Bacillota</taxon>
        <taxon>Bacilli</taxon>
        <taxon>Bacillales</taxon>
        <taxon>Caryophanaceae</taxon>
        <taxon>Jeotgalibacillus</taxon>
    </lineage>
</organism>
<proteinExistence type="inferred from homology"/>
<evidence type="ECO:0000256" key="2">
    <source>
        <dbReference type="HAMAP-Rule" id="MF_01940"/>
    </source>
</evidence>
<dbReference type="Pfam" id="PF13563">
    <property type="entry name" value="2_5_RNA_ligase2"/>
    <property type="match status" value="1"/>
</dbReference>
<evidence type="ECO:0000256" key="1">
    <source>
        <dbReference type="ARBA" id="ARBA00022801"/>
    </source>
</evidence>
<evidence type="ECO:0000313" key="3">
    <source>
        <dbReference type="EMBL" id="MEW9500730.1"/>
    </source>
</evidence>
<accession>A0ABV3Q057</accession>